<dbReference type="AlphaFoldDB" id="A0A0K2TTU2"/>
<proteinExistence type="predicted"/>
<accession>A0A0K2TTU2</accession>
<sequence>MTLGRVLSKPKKTSTPIRPIYWFDHYL</sequence>
<reference evidence="1" key="1">
    <citation type="submission" date="2014-05" db="EMBL/GenBank/DDBJ databases">
        <authorList>
            <person name="Chronopoulou M."/>
        </authorList>
    </citation>
    <scope>NUCLEOTIDE SEQUENCE</scope>
    <source>
        <tissue evidence="1">Whole organism</tissue>
    </source>
</reference>
<organism evidence="1">
    <name type="scientific">Lepeophtheirus salmonis</name>
    <name type="common">Salmon louse</name>
    <name type="synonym">Caligus salmonis</name>
    <dbReference type="NCBI Taxonomy" id="72036"/>
    <lineage>
        <taxon>Eukaryota</taxon>
        <taxon>Metazoa</taxon>
        <taxon>Ecdysozoa</taxon>
        <taxon>Arthropoda</taxon>
        <taxon>Crustacea</taxon>
        <taxon>Multicrustacea</taxon>
        <taxon>Hexanauplia</taxon>
        <taxon>Copepoda</taxon>
        <taxon>Siphonostomatoida</taxon>
        <taxon>Caligidae</taxon>
        <taxon>Lepeophtheirus</taxon>
    </lineage>
</organism>
<dbReference type="EMBL" id="HACA01012077">
    <property type="protein sequence ID" value="CDW29438.1"/>
    <property type="molecule type" value="Transcribed_RNA"/>
</dbReference>
<protein>
    <submittedName>
        <fullName evidence="1">Uncharacterized protein</fullName>
    </submittedName>
</protein>
<evidence type="ECO:0000313" key="1">
    <source>
        <dbReference type="EMBL" id="CDW29438.1"/>
    </source>
</evidence>
<name>A0A0K2TTU2_LEPSM</name>